<evidence type="ECO:0000256" key="1">
    <source>
        <dbReference type="SAM" id="MobiDB-lite"/>
    </source>
</evidence>
<dbReference type="AlphaFoldDB" id="A0ABD2C9V8"/>
<reference evidence="2 3" key="1">
    <citation type="journal article" date="2024" name="Ann. Entomol. Soc. Am.">
        <title>Genomic analyses of the southern and eastern yellowjacket wasps (Hymenoptera: Vespidae) reveal evolutionary signatures of social life.</title>
        <authorList>
            <person name="Catto M.A."/>
            <person name="Caine P.B."/>
            <person name="Orr S.E."/>
            <person name="Hunt B.G."/>
            <person name="Goodisman M.A.D."/>
        </authorList>
    </citation>
    <scope>NUCLEOTIDE SEQUENCE [LARGE SCALE GENOMIC DNA]</scope>
    <source>
        <strain evidence="2">232</strain>
        <tissue evidence="2">Head and thorax</tissue>
    </source>
</reference>
<accession>A0ABD2C9V8</accession>
<name>A0ABD2C9V8_VESMC</name>
<gene>
    <name evidence="2" type="ORF">V1477_010154</name>
</gene>
<evidence type="ECO:0000313" key="3">
    <source>
        <dbReference type="Proteomes" id="UP001607303"/>
    </source>
</evidence>
<dbReference type="Proteomes" id="UP001607303">
    <property type="component" value="Unassembled WGS sequence"/>
</dbReference>
<keyword evidence="3" id="KW-1185">Reference proteome</keyword>
<sequence length="148" mass="17298">MELNQNMVLRTTLSIRRIVADDCCTASLKPRARAITFQKKKEKSKVIALFIVLYIDKARIKSFAKIESHIRQDSTTCFSQSESTNNIELASKTSACSKARSIYDQNKNRSRKWKQKKTENEYTDENEYEDEDEDEDEEKDEKKEDTRG</sequence>
<organism evidence="2 3">
    <name type="scientific">Vespula maculifrons</name>
    <name type="common">Eastern yellow jacket</name>
    <name type="synonym">Wasp</name>
    <dbReference type="NCBI Taxonomy" id="7453"/>
    <lineage>
        <taxon>Eukaryota</taxon>
        <taxon>Metazoa</taxon>
        <taxon>Ecdysozoa</taxon>
        <taxon>Arthropoda</taxon>
        <taxon>Hexapoda</taxon>
        <taxon>Insecta</taxon>
        <taxon>Pterygota</taxon>
        <taxon>Neoptera</taxon>
        <taxon>Endopterygota</taxon>
        <taxon>Hymenoptera</taxon>
        <taxon>Apocrita</taxon>
        <taxon>Aculeata</taxon>
        <taxon>Vespoidea</taxon>
        <taxon>Vespidae</taxon>
        <taxon>Vespinae</taxon>
        <taxon>Vespula</taxon>
    </lineage>
</organism>
<comment type="caution">
    <text evidence="2">The sequence shown here is derived from an EMBL/GenBank/DDBJ whole genome shotgun (WGS) entry which is preliminary data.</text>
</comment>
<protein>
    <submittedName>
        <fullName evidence="2">Uncharacterized protein</fullName>
    </submittedName>
</protein>
<feature type="compositionally biased region" description="Acidic residues" evidence="1">
    <location>
        <begin position="121"/>
        <end position="139"/>
    </location>
</feature>
<evidence type="ECO:0000313" key="2">
    <source>
        <dbReference type="EMBL" id="KAL2741093.1"/>
    </source>
</evidence>
<proteinExistence type="predicted"/>
<dbReference type="EMBL" id="JAYRBN010000059">
    <property type="protein sequence ID" value="KAL2741093.1"/>
    <property type="molecule type" value="Genomic_DNA"/>
</dbReference>
<feature type="region of interest" description="Disordered" evidence="1">
    <location>
        <begin position="100"/>
        <end position="148"/>
    </location>
</feature>